<protein>
    <submittedName>
        <fullName evidence="1">Uncharacterized protein</fullName>
    </submittedName>
</protein>
<evidence type="ECO:0000313" key="1">
    <source>
        <dbReference type="EMBL" id="OIQ66752.1"/>
    </source>
</evidence>
<dbReference type="EMBL" id="MLJW01006386">
    <property type="protein sequence ID" value="OIQ66752.1"/>
    <property type="molecule type" value="Genomic_DNA"/>
</dbReference>
<name>A0A1J5P7M4_9ZZZZ</name>
<organism evidence="1">
    <name type="scientific">mine drainage metagenome</name>
    <dbReference type="NCBI Taxonomy" id="410659"/>
    <lineage>
        <taxon>unclassified sequences</taxon>
        <taxon>metagenomes</taxon>
        <taxon>ecological metagenomes</taxon>
    </lineage>
</organism>
<dbReference type="AlphaFoldDB" id="A0A1J5P7M4"/>
<reference evidence="1" key="1">
    <citation type="submission" date="2016-10" db="EMBL/GenBank/DDBJ databases">
        <title>Sequence of Gallionella enrichment culture.</title>
        <authorList>
            <person name="Poehlein A."/>
            <person name="Muehling M."/>
            <person name="Daniel R."/>
        </authorList>
    </citation>
    <scope>NUCLEOTIDE SEQUENCE</scope>
</reference>
<proteinExistence type="predicted"/>
<comment type="caution">
    <text evidence="1">The sequence shown here is derived from an EMBL/GenBank/DDBJ whole genome shotgun (WGS) entry which is preliminary data.</text>
</comment>
<sequence>MINPRIAGDTRPQGKLSLDAATRRHRGIFGEQNLAYLGFLVGPACPAQQGAVFSSTAKFLRRYEATLPEPSAVCPGIGFIRSELASCGGFGIQGKALADKELVQAGGFTLDRANAGMPPFVGGIRTEFLATDLVAPDQAGEMVARVNTACPWVGVVVDANLVKRRCVDAVEPIGYIGEVDGRAVPDDRAGGEALTG</sequence>
<accession>A0A1J5P7M4</accession>
<gene>
    <name evidence="1" type="ORF">GALL_516770</name>
</gene>